<protein>
    <submittedName>
        <fullName evidence="6">DoxX family protein</fullName>
    </submittedName>
</protein>
<evidence type="ECO:0000256" key="3">
    <source>
        <dbReference type="ARBA" id="ARBA00022989"/>
    </source>
</evidence>
<feature type="transmembrane region" description="Helical" evidence="5">
    <location>
        <begin position="52"/>
        <end position="71"/>
    </location>
</feature>
<evidence type="ECO:0000256" key="2">
    <source>
        <dbReference type="ARBA" id="ARBA00022692"/>
    </source>
</evidence>
<dbReference type="RefSeq" id="WP_034646025.1">
    <property type="nucleotide sequence ID" value="NZ_ARZX01000015.1"/>
</dbReference>
<keyword evidence="7" id="KW-1185">Reference proteome</keyword>
<evidence type="ECO:0000313" key="7">
    <source>
        <dbReference type="Proteomes" id="UP000019275"/>
    </source>
</evidence>
<gene>
    <name evidence="6" type="ORF">KLA_11605</name>
</gene>
<dbReference type="Pfam" id="PF13564">
    <property type="entry name" value="DoxX_2"/>
    <property type="match status" value="1"/>
</dbReference>
<evidence type="ECO:0000313" key="6">
    <source>
        <dbReference type="EMBL" id="EWH12978.1"/>
    </source>
</evidence>
<dbReference type="InterPro" id="IPR032808">
    <property type="entry name" value="DoxX"/>
</dbReference>
<feature type="transmembrane region" description="Helical" evidence="5">
    <location>
        <begin position="107"/>
        <end position="126"/>
    </location>
</feature>
<accession>A0ABN0RM60</accession>
<reference evidence="6 7" key="1">
    <citation type="journal article" date="2014" name="Genome Announc.">
        <title>Draft Genome Sequence of the Carrageenan-Degrading Bacterium Cellulophaga sp. Strain KL-A, Isolated from Decaying Marine Algae.</title>
        <authorList>
            <person name="Shan D."/>
            <person name="Ying J."/>
            <person name="Li X."/>
            <person name="Gao Z."/>
            <person name="Wei G."/>
            <person name="Shao Z."/>
        </authorList>
    </citation>
    <scope>NUCLEOTIDE SEQUENCE [LARGE SCALE GENOMIC DNA]</scope>
    <source>
        <strain evidence="6 7">KL-A</strain>
    </source>
</reference>
<sequence length="129" mass="13812">MALNIITIGLKLLSAYAMLTFALPKLRGLAVSVKSFTQFGEVLGISGKGFMHFTGTLELLTALVLLASVFLSEKAGNITTITGYILLFGTMAGALVTEYFIRETPVPMLVSLAITLLLIAVSQLIIKFI</sequence>
<feature type="transmembrane region" description="Helical" evidence="5">
    <location>
        <begin position="83"/>
        <end position="101"/>
    </location>
</feature>
<dbReference type="Proteomes" id="UP000019275">
    <property type="component" value="Unassembled WGS sequence"/>
</dbReference>
<evidence type="ECO:0000256" key="5">
    <source>
        <dbReference type="SAM" id="Phobius"/>
    </source>
</evidence>
<keyword evidence="3 5" id="KW-1133">Transmembrane helix</keyword>
<dbReference type="EMBL" id="ARZX01000015">
    <property type="protein sequence ID" value="EWH12978.1"/>
    <property type="molecule type" value="Genomic_DNA"/>
</dbReference>
<comment type="subcellular location">
    <subcellularLocation>
        <location evidence="1">Membrane</location>
        <topology evidence="1">Multi-pass membrane protein</topology>
    </subcellularLocation>
</comment>
<proteinExistence type="predicted"/>
<evidence type="ECO:0000256" key="4">
    <source>
        <dbReference type="ARBA" id="ARBA00023136"/>
    </source>
</evidence>
<keyword evidence="4 5" id="KW-0472">Membrane</keyword>
<name>A0ABN0RM60_9FLAO</name>
<comment type="caution">
    <text evidence="6">The sequence shown here is derived from an EMBL/GenBank/DDBJ whole genome shotgun (WGS) entry which is preliminary data.</text>
</comment>
<organism evidence="6 7">
    <name type="scientific">Cellulophaga geojensis KL-A</name>
    <dbReference type="NCBI Taxonomy" id="1328323"/>
    <lineage>
        <taxon>Bacteria</taxon>
        <taxon>Pseudomonadati</taxon>
        <taxon>Bacteroidota</taxon>
        <taxon>Flavobacteriia</taxon>
        <taxon>Flavobacteriales</taxon>
        <taxon>Flavobacteriaceae</taxon>
        <taxon>Cellulophaga</taxon>
    </lineage>
</organism>
<evidence type="ECO:0000256" key="1">
    <source>
        <dbReference type="ARBA" id="ARBA00004141"/>
    </source>
</evidence>
<keyword evidence="2 5" id="KW-0812">Transmembrane</keyword>